<dbReference type="OMA" id="RVEAQND"/>
<dbReference type="Proteomes" id="UP000002296">
    <property type="component" value="Unassembled WGS sequence"/>
</dbReference>
<accession>Q4DFK6</accession>
<keyword evidence="2" id="KW-0472">Membrane</keyword>
<feature type="region of interest" description="Disordered" evidence="1">
    <location>
        <begin position="357"/>
        <end position="421"/>
    </location>
</feature>
<feature type="transmembrane region" description="Helical" evidence="2">
    <location>
        <begin position="91"/>
        <end position="112"/>
    </location>
</feature>
<dbReference type="EMBL" id="AAHK01000536">
    <property type="protein sequence ID" value="EAN91298.1"/>
    <property type="molecule type" value="Genomic_DNA"/>
</dbReference>
<feature type="transmembrane region" description="Helical" evidence="2">
    <location>
        <begin position="62"/>
        <end position="84"/>
    </location>
</feature>
<keyword evidence="4" id="KW-1185">Reference proteome</keyword>
<feature type="transmembrane region" description="Helical" evidence="2">
    <location>
        <begin position="151"/>
        <end position="173"/>
    </location>
</feature>
<feature type="compositionally biased region" description="Acidic residues" evidence="1">
    <location>
        <begin position="408"/>
        <end position="421"/>
    </location>
</feature>
<evidence type="ECO:0000256" key="2">
    <source>
        <dbReference type="SAM" id="Phobius"/>
    </source>
</evidence>
<dbReference type="AlphaFoldDB" id="Q4DFK6"/>
<evidence type="ECO:0000313" key="4">
    <source>
        <dbReference type="Proteomes" id="UP000002296"/>
    </source>
</evidence>
<evidence type="ECO:0000313" key="3">
    <source>
        <dbReference type="EMBL" id="EAN91298.1"/>
    </source>
</evidence>
<dbReference type="KEGG" id="tcr:508723.20"/>
<reference evidence="3 4" key="1">
    <citation type="journal article" date="2005" name="Science">
        <title>The genome sequence of Trypanosoma cruzi, etiologic agent of Chagas disease.</title>
        <authorList>
            <person name="El-Sayed N.M."/>
            <person name="Myler P.J."/>
            <person name="Bartholomeu D.C."/>
            <person name="Nilsson D."/>
            <person name="Aggarwal G."/>
            <person name="Tran A.N."/>
            <person name="Ghedin E."/>
            <person name="Worthey E.A."/>
            <person name="Delcher A.L."/>
            <person name="Blandin G."/>
            <person name="Westenberger S.J."/>
            <person name="Caler E."/>
            <person name="Cerqueira G.C."/>
            <person name="Branche C."/>
            <person name="Haas B."/>
            <person name="Anupama A."/>
            <person name="Arner E."/>
            <person name="Aslund L."/>
            <person name="Attipoe P."/>
            <person name="Bontempi E."/>
            <person name="Bringaud F."/>
            <person name="Burton P."/>
            <person name="Cadag E."/>
            <person name="Campbell D.A."/>
            <person name="Carrington M."/>
            <person name="Crabtree J."/>
            <person name="Darban H."/>
            <person name="da Silveira J.F."/>
            <person name="de Jong P."/>
            <person name="Edwards K."/>
            <person name="Englund P.T."/>
            <person name="Fazelina G."/>
            <person name="Feldblyum T."/>
            <person name="Ferella M."/>
            <person name="Frasch A.C."/>
            <person name="Gull K."/>
            <person name="Horn D."/>
            <person name="Hou L."/>
            <person name="Huang Y."/>
            <person name="Kindlund E."/>
            <person name="Klingbeil M."/>
            <person name="Kluge S."/>
            <person name="Koo H."/>
            <person name="Lacerda D."/>
            <person name="Levin M.J."/>
            <person name="Lorenzi H."/>
            <person name="Louie T."/>
            <person name="Machado C.R."/>
            <person name="McCulloch R."/>
            <person name="McKenna A."/>
            <person name="Mizuno Y."/>
            <person name="Mottram J.C."/>
            <person name="Nelson S."/>
            <person name="Ochaya S."/>
            <person name="Osoegawa K."/>
            <person name="Pai G."/>
            <person name="Parsons M."/>
            <person name="Pentony M."/>
            <person name="Pettersson U."/>
            <person name="Pop M."/>
            <person name="Ramirez J.L."/>
            <person name="Rinta J."/>
            <person name="Robertson L."/>
            <person name="Salzberg S.L."/>
            <person name="Sanchez D.O."/>
            <person name="Seyler A."/>
            <person name="Sharma R."/>
            <person name="Shetty J."/>
            <person name="Simpson A.J."/>
            <person name="Sisk E."/>
            <person name="Tammi M.T."/>
            <person name="Tarleton R."/>
            <person name="Teixeira S."/>
            <person name="Van Aken S."/>
            <person name="Vogt C."/>
            <person name="Ward P.N."/>
            <person name="Wickstead B."/>
            <person name="Wortman J."/>
            <person name="White O."/>
            <person name="Fraser C.M."/>
            <person name="Stuart K.D."/>
            <person name="Andersson B."/>
        </authorList>
    </citation>
    <scope>NUCLEOTIDE SEQUENCE [LARGE SCALE GENOMIC DNA]</scope>
    <source>
        <strain evidence="3 4">CL Brener</strain>
    </source>
</reference>
<feature type="transmembrane region" description="Helical" evidence="2">
    <location>
        <begin position="7"/>
        <end position="25"/>
    </location>
</feature>
<name>Q4DFK6_TRYCC</name>
<proteinExistence type="predicted"/>
<dbReference type="GeneID" id="3544496"/>
<keyword evidence="2" id="KW-1133">Transmembrane helix</keyword>
<feature type="transmembrane region" description="Helical" evidence="2">
    <location>
        <begin position="118"/>
        <end position="139"/>
    </location>
</feature>
<protein>
    <submittedName>
        <fullName evidence="3">Uncharacterized protein</fullName>
    </submittedName>
</protein>
<comment type="caution">
    <text evidence="3">The sequence shown here is derived from an EMBL/GenBank/DDBJ whole genome shotgun (WGS) entry which is preliminary data.</text>
</comment>
<dbReference type="InParanoid" id="Q4DFK6"/>
<keyword evidence="2" id="KW-0812">Transmembrane</keyword>
<feature type="compositionally biased region" description="Polar residues" evidence="1">
    <location>
        <begin position="254"/>
        <end position="264"/>
    </location>
</feature>
<sequence>MDIRTCLCIYVCNSLCICLFVVAPWCVGVRGRGFGSTDGALVGNERGREGEWRGQWRSSCGFLKSFIIFLLILYVFFFFFFVFLQLESDGAFFFFFFLASSVLTLPHLALLLRPLSDIMSVPSMCLIICTSFVFASQSGSAAHKPGQHKKFFFLFLCACVPHSIVLRVCRFGVFREELRRMAVQGAAEMFKAFFQSKDENMKSFLCSFVELSAAERALLVFGEQKGEKPGGTAMESHADAEMFTAMVRNFRTDAQNGNDDNTAVASIKKDGASSGGAGKDREGLMQAQQHATSLHLDGTELEEEVLDESKALKTSAMTAFLNYGLADVVTTFDNFIGGETEAEIALTKKPSIAEKVMDHRSSVEETGPGGTTPAERSKEDGNIVVDEGTTSAVEGVQSDWDALREGGGDDNSDYDDDDDDVSFSDVELPGLVVSATLEELPLKAQRCGVFLSATDLELLRDDDDEEVQLFVIDPCFDYDADPVGRAARTHPPYLRL</sequence>
<dbReference type="PaxDb" id="353153-Q4DFK6"/>
<gene>
    <name evidence="3" type="ORF">Tc00.1047053508723.20</name>
</gene>
<organism evidence="3 4">
    <name type="scientific">Trypanosoma cruzi (strain CL Brener)</name>
    <dbReference type="NCBI Taxonomy" id="353153"/>
    <lineage>
        <taxon>Eukaryota</taxon>
        <taxon>Discoba</taxon>
        <taxon>Euglenozoa</taxon>
        <taxon>Kinetoplastea</taxon>
        <taxon>Metakinetoplastina</taxon>
        <taxon>Trypanosomatida</taxon>
        <taxon>Trypanosomatidae</taxon>
        <taxon>Trypanosoma</taxon>
        <taxon>Schizotrypanum</taxon>
    </lineage>
</organism>
<dbReference type="RefSeq" id="XP_813149.1">
    <property type="nucleotide sequence ID" value="XM_808056.1"/>
</dbReference>
<evidence type="ECO:0000256" key="1">
    <source>
        <dbReference type="SAM" id="MobiDB-lite"/>
    </source>
</evidence>
<feature type="region of interest" description="Disordered" evidence="1">
    <location>
        <begin position="254"/>
        <end position="289"/>
    </location>
</feature>